<name>A0A7I7KWN9_9MYCO</name>
<gene>
    <name evidence="3" type="ORF">MCOO_19330</name>
</gene>
<evidence type="ECO:0000313" key="3">
    <source>
        <dbReference type="EMBL" id="BBX45918.1"/>
    </source>
</evidence>
<dbReference type="PANTHER" id="PTHR46268:SF6">
    <property type="entry name" value="UNIVERSAL STRESS PROTEIN UP12"/>
    <property type="match status" value="1"/>
</dbReference>
<sequence length="271" mass="28842">MHSVEAPPSVVVGIDGSAAAVGAALWGVDEAIARDIPLRLVYAIDPREPVRRDADSFAHRFATAEIAVRSAFMAVEASQQAVKIEIEIVHEHPVATLMRASRSAAMMCLGAARHSRLKRLGSTASALSASAHCPVALLRGHDKVVRGGGGWIGVGLDRSSQNRVLVRRAMGEARLRRAPLRILIPRHLFDGPAADAAADSCIGPEPDLDFHSVPVRGSIADYLNDHAQSVKLFVVGADGLGQPDSAVQSVLYDTDCPLLILRGDPAQDRRP</sequence>
<dbReference type="Pfam" id="PF00582">
    <property type="entry name" value="Usp"/>
    <property type="match status" value="1"/>
</dbReference>
<dbReference type="PANTHER" id="PTHR46268">
    <property type="entry name" value="STRESS RESPONSE PROTEIN NHAX"/>
    <property type="match status" value="1"/>
</dbReference>
<reference evidence="3 4" key="1">
    <citation type="journal article" date="2019" name="Emerg. Microbes Infect.">
        <title>Comprehensive subspecies identification of 175 nontuberculous mycobacteria species based on 7547 genomic profiles.</title>
        <authorList>
            <person name="Matsumoto Y."/>
            <person name="Kinjo T."/>
            <person name="Motooka D."/>
            <person name="Nabeya D."/>
            <person name="Jung N."/>
            <person name="Uechi K."/>
            <person name="Horii T."/>
            <person name="Iida T."/>
            <person name="Fujita J."/>
            <person name="Nakamura S."/>
        </authorList>
    </citation>
    <scope>NUCLEOTIDE SEQUENCE [LARGE SCALE GENOMIC DNA]</scope>
    <source>
        <strain evidence="3 4">JCM 12404</strain>
    </source>
</reference>
<evidence type="ECO:0000256" key="1">
    <source>
        <dbReference type="ARBA" id="ARBA00008791"/>
    </source>
</evidence>
<dbReference type="InterPro" id="IPR006016">
    <property type="entry name" value="UspA"/>
</dbReference>
<dbReference type="AlphaFoldDB" id="A0A7I7KWN9"/>
<organism evidence="3 4">
    <name type="scientific">Mycobacterium cookii</name>
    <dbReference type="NCBI Taxonomy" id="1775"/>
    <lineage>
        <taxon>Bacteria</taxon>
        <taxon>Bacillati</taxon>
        <taxon>Actinomycetota</taxon>
        <taxon>Actinomycetes</taxon>
        <taxon>Mycobacteriales</taxon>
        <taxon>Mycobacteriaceae</taxon>
        <taxon>Mycobacterium</taxon>
    </lineage>
</organism>
<proteinExistence type="inferred from homology"/>
<dbReference type="InterPro" id="IPR014729">
    <property type="entry name" value="Rossmann-like_a/b/a_fold"/>
</dbReference>
<dbReference type="Proteomes" id="UP000465866">
    <property type="component" value="Chromosome"/>
</dbReference>
<dbReference type="Gene3D" id="3.40.50.620">
    <property type="entry name" value="HUPs"/>
    <property type="match status" value="2"/>
</dbReference>
<evidence type="ECO:0000313" key="4">
    <source>
        <dbReference type="Proteomes" id="UP000465866"/>
    </source>
</evidence>
<evidence type="ECO:0000259" key="2">
    <source>
        <dbReference type="Pfam" id="PF00582"/>
    </source>
</evidence>
<keyword evidence="4" id="KW-1185">Reference proteome</keyword>
<dbReference type="RefSeq" id="WP_163776148.1">
    <property type="nucleotide sequence ID" value="NZ_AP022569.1"/>
</dbReference>
<dbReference type="KEGG" id="mcoo:MCOO_19330"/>
<accession>A0A7I7KWN9</accession>
<protein>
    <submittedName>
        <fullName evidence="3">Universal stress protein</fullName>
    </submittedName>
</protein>
<dbReference type="SUPFAM" id="SSF52402">
    <property type="entry name" value="Adenine nucleotide alpha hydrolases-like"/>
    <property type="match status" value="2"/>
</dbReference>
<feature type="domain" description="UspA" evidence="2">
    <location>
        <begin position="10"/>
        <end position="139"/>
    </location>
</feature>
<comment type="similarity">
    <text evidence="1">Belongs to the universal stress protein A family.</text>
</comment>
<dbReference type="EMBL" id="AP022569">
    <property type="protein sequence ID" value="BBX45918.1"/>
    <property type="molecule type" value="Genomic_DNA"/>
</dbReference>